<evidence type="ECO:0000256" key="8">
    <source>
        <dbReference type="SAM" id="SignalP"/>
    </source>
</evidence>
<evidence type="ECO:0000313" key="13">
    <source>
        <dbReference type="Proteomes" id="UP001202328"/>
    </source>
</evidence>
<feature type="domain" description="Inhibitor I9" evidence="10">
    <location>
        <begin position="33"/>
        <end position="111"/>
    </location>
</feature>
<comment type="caution">
    <text evidence="12">The sequence shown here is derived from an EMBL/GenBank/DDBJ whole genome shotgun (WGS) entry which is preliminary data.</text>
</comment>
<dbReference type="GO" id="GO:0004252">
    <property type="term" value="F:serine-type endopeptidase activity"/>
    <property type="evidence" value="ECO:0007669"/>
    <property type="project" value="UniProtKB-UniRule"/>
</dbReference>
<evidence type="ECO:0000256" key="2">
    <source>
        <dbReference type="ARBA" id="ARBA00022670"/>
    </source>
</evidence>
<evidence type="ECO:0000313" key="12">
    <source>
        <dbReference type="EMBL" id="KAI3866292.1"/>
    </source>
</evidence>
<dbReference type="FunFam" id="3.30.70.80:FF:000002">
    <property type="entry name" value="Subtilisin-like protease SBT5.3"/>
    <property type="match status" value="1"/>
</dbReference>
<dbReference type="CDD" id="cd04852">
    <property type="entry name" value="Peptidases_S8_3"/>
    <property type="match status" value="1"/>
</dbReference>
<evidence type="ECO:0000259" key="9">
    <source>
        <dbReference type="Pfam" id="PF00082"/>
    </source>
</evidence>
<dbReference type="InterPro" id="IPR023828">
    <property type="entry name" value="Peptidase_S8_Ser-AS"/>
</dbReference>
<keyword evidence="13" id="KW-1185">Reference proteome</keyword>
<dbReference type="InterPro" id="IPR041469">
    <property type="entry name" value="Subtilisin-like_FN3"/>
</dbReference>
<feature type="active site" description="Charge relay system" evidence="6 7">
    <location>
        <position position="529"/>
    </location>
</feature>
<keyword evidence="3 8" id="KW-0732">Signal</keyword>
<name>A0AAD4S5X8_9MAGN</name>
<dbReference type="Pfam" id="PF17766">
    <property type="entry name" value="fn3_6"/>
    <property type="match status" value="1"/>
</dbReference>
<feature type="domain" description="Peptidase S8/S53" evidence="9">
    <location>
        <begin position="133"/>
        <end position="580"/>
    </location>
</feature>
<dbReference type="EMBL" id="JAJJMB010013673">
    <property type="protein sequence ID" value="KAI3866292.1"/>
    <property type="molecule type" value="Genomic_DNA"/>
</dbReference>
<dbReference type="SUPFAM" id="SSF52743">
    <property type="entry name" value="Subtilisin-like"/>
    <property type="match status" value="1"/>
</dbReference>
<keyword evidence="5 7" id="KW-0720">Serine protease</keyword>
<evidence type="ECO:0000256" key="3">
    <source>
        <dbReference type="ARBA" id="ARBA00022729"/>
    </source>
</evidence>
<dbReference type="Gene3D" id="2.60.40.2310">
    <property type="match status" value="1"/>
</dbReference>
<dbReference type="PROSITE" id="PS00138">
    <property type="entry name" value="SUBTILASE_SER"/>
    <property type="match status" value="1"/>
</dbReference>
<dbReference type="Gene3D" id="3.30.70.80">
    <property type="entry name" value="Peptidase S8 propeptide/proteinase inhibitor I9"/>
    <property type="match status" value="1"/>
</dbReference>
<dbReference type="InterPro" id="IPR010259">
    <property type="entry name" value="S8pro/Inhibitor_I9"/>
</dbReference>
<feature type="chain" id="PRO_5042079084" description="Cucumisin" evidence="8">
    <location>
        <begin position="27"/>
        <end position="747"/>
    </location>
</feature>
<dbReference type="Gene3D" id="3.40.50.200">
    <property type="entry name" value="Peptidase S8/S53 domain"/>
    <property type="match status" value="1"/>
</dbReference>
<dbReference type="FunFam" id="3.40.50.200:FF:000006">
    <property type="entry name" value="Subtilisin-like protease SBT1.5"/>
    <property type="match status" value="1"/>
</dbReference>
<dbReference type="InterPro" id="IPR045051">
    <property type="entry name" value="SBT"/>
</dbReference>
<dbReference type="PROSITE" id="PS51892">
    <property type="entry name" value="SUBTILASE"/>
    <property type="match status" value="1"/>
</dbReference>
<evidence type="ECO:0000259" key="11">
    <source>
        <dbReference type="Pfam" id="PF17766"/>
    </source>
</evidence>
<evidence type="ECO:0000256" key="7">
    <source>
        <dbReference type="PROSITE-ProRule" id="PRU01240"/>
    </source>
</evidence>
<dbReference type="InterPro" id="IPR000209">
    <property type="entry name" value="Peptidase_S8/S53_dom"/>
</dbReference>
<evidence type="ECO:0000256" key="5">
    <source>
        <dbReference type="ARBA" id="ARBA00022825"/>
    </source>
</evidence>
<proteinExistence type="inferred from homology"/>
<dbReference type="GO" id="GO:0006508">
    <property type="term" value="P:proteolysis"/>
    <property type="evidence" value="ECO:0007669"/>
    <property type="project" value="UniProtKB-KW"/>
</dbReference>
<sequence length="747" mass="79853">MATPLSNTLFIVFLAIASFTISCCYSQHEDRKVYIVYMGELPTEAEYTPLSHHETILQDIVEGSSVEDTLVYSYKRSFNGFSAKLTEKEVQKLSGMKGIVSVFPNRIFQLQTTRSWDFLGLTENVKRIPSVESNIIIGFLDTGIWPESASFSDDGIGPPPKKWKGTCNGGHNFTCNNKLIGARYYMTDERGGISARDTQGHGTHTASTAAGNLVKGASFFEVAKGDARGAVSSARIATYKVCNADGCPNDAILAGFDDAIADGVDILSVSLGNTDPLAFEQDPVAIGSFHALKKGILTSNSAGNNGPYSKSVVSNAPWLLTVAASSTDRRIIDKIVLGNGKTIQGFGVSGFDLNGTAFPLGYGDNISTECEPEEAKRCYCLNNNLVKGKLILCDGAIGTDTVEAIFKSGALGTIMVSDSDADPFDVSDVYPLPASLIDIRHGEIVKSYFNSTKNPVATILLSETIKDSEAPVVVSFSSRGPNTIVPHIVKPDISAPGVDILAAFSPMGNPSEVKGDARSVKYSILSGTSMACPHATGAAAYVKTFHPNWSPSAIKSALMTTSLAMNSTKNPDAEFAYGSGQIDPVKATDPGLVYETLADDYSMFLCSVGYDSSKVKLITGKTCPSTTIAYKPYNFNYPSLGANMRSGVAFNIDFKRKVTNVGAPNSTYKVKITSDDRLKVTVAPDVLYFGSLNEKKSFVVNVAGDGLQDYDTASGSIVWFDEVHTVRSPIVVYTHSIVPPVLSTPST</sequence>
<evidence type="ECO:0000256" key="6">
    <source>
        <dbReference type="PIRSR" id="PIRSR615500-1"/>
    </source>
</evidence>
<dbReference type="Pfam" id="PF05922">
    <property type="entry name" value="Inhibitor_I9"/>
    <property type="match status" value="1"/>
</dbReference>
<dbReference type="InterPro" id="IPR034197">
    <property type="entry name" value="Peptidases_S8_3"/>
</dbReference>
<comment type="similarity">
    <text evidence="1 7">Belongs to the peptidase S8 family.</text>
</comment>
<evidence type="ECO:0000256" key="4">
    <source>
        <dbReference type="ARBA" id="ARBA00022801"/>
    </source>
</evidence>
<gene>
    <name evidence="12" type="ORF">MKW98_007947</name>
</gene>
<evidence type="ECO:0008006" key="14">
    <source>
        <dbReference type="Google" id="ProtNLM"/>
    </source>
</evidence>
<keyword evidence="2 7" id="KW-0645">Protease</keyword>
<accession>A0AAD4S5X8</accession>
<dbReference type="Gene3D" id="3.50.30.30">
    <property type="match status" value="1"/>
</dbReference>
<feature type="active site" description="Charge relay system" evidence="6 7">
    <location>
        <position position="201"/>
    </location>
</feature>
<feature type="active site" description="Charge relay system" evidence="6 7">
    <location>
        <position position="141"/>
    </location>
</feature>
<feature type="domain" description="Subtilisin-like protease fibronectin type-III" evidence="11">
    <location>
        <begin position="634"/>
        <end position="732"/>
    </location>
</feature>
<organism evidence="12 13">
    <name type="scientific">Papaver atlanticum</name>
    <dbReference type="NCBI Taxonomy" id="357466"/>
    <lineage>
        <taxon>Eukaryota</taxon>
        <taxon>Viridiplantae</taxon>
        <taxon>Streptophyta</taxon>
        <taxon>Embryophyta</taxon>
        <taxon>Tracheophyta</taxon>
        <taxon>Spermatophyta</taxon>
        <taxon>Magnoliopsida</taxon>
        <taxon>Ranunculales</taxon>
        <taxon>Papaveraceae</taxon>
        <taxon>Papaveroideae</taxon>
        <taxon>Papaver</taxon>
    </lineage>
</organism>
<dbReference type="CDD" id="cd02120">
    <property type="entry name" value="PA_subtilisin_like"/>
    <property type="match status" value="1"/>
</dbReference>
<dbReference type="PANTHER" id="PTHR10795">
    <property type="entry name" value="PROPROTEIN CONVERTASE SUBTILISIN/KEXIN"/>
    <property type="match status" value="1"/>
</dbReference>
<reference evidence="12" key="1">
    <citation type="submission" date="2022-04" db="EMBL/GenBank/DDBJ databases">
        <title>A functionally conserved STORR gene fusion in Papaver species that diverged 16.8 million years ago.</title>
        <authorList>
            <person name="Catania T."/>
        </authorList>
    </citation>
    <scope>NUCLEOTIDE SEQUENCE</scope>
    <source>
        <strain evidence="12">S-188037</strain>
    </source>
</reference>
<feature type="signal peptide" evidence="8">
    <location>
        <begin position="1"/>
        <end position="26"/>
    </location>
</feature>
<dbReference type="InterPro" id="IPR015500">
    <property type="entry name" value="Peptidase_S8_subtilisin-rel"/>
</dbReference>
<dbReference type="AlphaFoldDB" id="A0AAD4S5X8"/>
<dbReference type="Pfam" id="PF00082">
    <property type="entry name" value="Peptidase_S8"/>
    <property type="match status" value="1"/>
</dbReference>
<dbReference type="Proteomes" id="UP001202328">
    <property type="component" value="Unassembled WGS sequence"/>
</dbReference>
<protein>
    <recommendedName>
        <fullName evidence="14">Cucumisin</fullName>
    </recommendedName>
</protein>
<evidence type="ECO:0000259" key="10">
    <source>
        <dbReference type="Pfam" id="PF05922"/>
    </source>
</evidence>
<keyword evidence="4 7" id="KW-0378">Hydrolase</keyword>
<dbReference type="InterPro" id="IPR037045">
    <property type="entry name" value="S8pro/Inhibitor_I9_sf"/>
</dbReference>
<evidence type="ECO:0000256" key="1">
    <source>
        <dbReference type="ARBA" id="ARBA00011073"/>
    </source>
</evidence>
<dbReference type="InterPro" id="IPR036852">
    <property type="entry name" value="Peptidase_S8/S53_dom_sf"/>
</dbReference>
<dbReference type="PRINTS" id="PR00723">
    <property type="entry name" value="SUBTILISIN"/>
</dbReference>